<evidence type="ECO:0000313" key="1">
    <source>
        <dbReference type="EMBL" id="CAK5066414.1"/>
    </source>
</evidence>
<name>A0ACB0YWH8_MELEN</name>
<sequence length="77" mass="8626">MEGLIFEKSKKKIGDGFEREAERNLWKLGTVMMRIGSEKIWEEGLGDLGQGIGEHAKNDSQRGLMGRGSIKGIKRVH</sequence>
<accession>A0ACB0YWH8</accession>
<organism evidence="1 2">
    <name type="scientific">Meloidogyne enterolobii</name>
    <name type="common">Root-knot nematode worm</name>
    <name type="synonym">Meloidogyne mayaguensis</name>
    <dbReference type="NCBI Taxonomy" id="390850"/>
    <lineage>
        <taxon>Eukaryota</taxon>
        <taxon>Metazoa</taxon>
        <taxon>Ecdysozoa</taxon>
        <taxon>Nematoda</taxon>
        <taxon>Chromadorea</taxon>
        <taxon>Rhabditida</taxon>
        <taxon>Tylenchina</taxon>
        <taxon>Tylenchomorpha</taxon>
        <taxon>Tylenchoidea</taxon>
        <taxon>Meloidogynidae</taxon>
        <taxon>Meloidogyninae</taxon>
        <taxon>Meloidogyne</taxon>
    </lineage>
</organism>
<evidence type="ECO:0000313" key="2">
    <source>
        <dbReference type="Proteomes" id="UP001497535"/>
    </source>
</evidence>
<gene>
    <name evidence="1" type="ORF">MENTE1834_LOCUS17556</name>
</gene>
<dbReference type="Proteomes" id="UP001497535">
    <property type="component" value="Unassembled WGS sequence"/>
</dbReference>
<keyword evidence="2" id="KW-1185">Reference proteome</keyword>
<proteinExistence type="predicted"/>
<comment type="caution">
    <text evidence="1">The sequence shown here is derived from an EMBL/GenBank/DDBJ whole genome shotgun (WGS) entry which is preliminary data.</text>
</comment>
<protein>
    <submittedName>
        <fullName evidence="1">Uncharacterized protein</fullName>
    </submittedName>
</protein>
<dbReference type="EMBL" id="CAVMJV010000020">
    <property type="protein sequence ID" value="CAK5066414.1"/>
    <property type="molecule type" value="Genomic_DNA"/>
</dbReference>
<reference evidence="1" key="1">
    <citation type="submission" date="2023-11" db="EMBL/GenBank/DDBJ databases">
        <authorList>
            <person name="Poullet M."/>
        </authorList>
    </citation>
    <scope>NUCLEOTIDE SEQUENCE</scope>
    <source>
        <strain evidence="1">E1834</strain>
    </source>
</reference>